<dbReference type="AlphaFoldDB" id="A0AAN6ELF8"/>
<dbReference type="InterPro" id="IPR029058">
    <property type="entry name" value="AB_hydrolase_fold"/>
</dbReference>
<evidence type="ECO:0000313" key="5">
    <source>
        <dbReference type="Proteomes" id="UP001161757"/>
    </source>
</evidence>
<sequence>MELKAEWIEMRVLYNEQQKRGGRSRRIILYVHGGAYFFGSVDEHRYQMQRHARKLEARVFAPRYRLAPQFPFPCGLQDCLAAYLYLLSLHEPAEIVLAGDSAGGGMVVSILCLLRDQGIPLPAGAILISPWVDLTHSFPSLVGSDELDYIPPRGFMHKPSMAWPPPNDEELKVISALAQGKGGHIDINEAATAAELQSGFSEHKLEDLAPPRHNNAQEHPADGSTSVPSKHDGAVHPASQHYLSVELDGKLVLLKDQIQMYTTNQLLAHPLVSPVLQPSLGGLPPVMILTGGGELLRDEQIYLAHKMANPSGYPLGAAYRSNYDPDDVLLKKYRPTPVQLQVWDDLCHVATTLSFTRPAKLMYRSIAQFGAWALARAQRRAIEIMEDDNISIISSDSEGDGDETEEGASTDHLSKPKLDPTKVNGSVGRAGDPLPPFEGNMVRQRVDRHGMTYPLAHVQDLPALQLQPDEVGVVKPGPVRKWLEARKRWDAKYASVSIRVRKERIKALASGAIKGFEEGEKPPPSALAARRTDKDLLPRRQKGKSFGLAMWSGWGSKHDESTLKREEEAVRVEKTEEKERTADVVDESSEPQSLAHDGGTGVYAQITTSHDSDHLGALQRHDTMTRLSSRTRSQSRKRRGSSGPHHAPGRRRTVSVTDTGQTEGRDSGGAAMGSPTLSTTNEVINMAAPDTISAKPPLISSSSRAAVQDQDQHQQHQGPSTTTATTASDDRDRDLASTLLSAGFLPRFKAAAHLRDDSAGTGTGTFSDTASNMTGHSGRSGLVAAAADDASTRAVFAAHGVSKDVEDVSRAESEGEGSDSRLPEGIDDVALDHPQVTTYSTSNDGGGQLVEKKDKTRSSSQQHADANIDHAAANIDHADADAVMMGSDTPRSQRSLDRLYSHQQDEGMMGHMEHLRSPSSIAVVRAEGVVGVVDDHLDDDEGNDDRDHNIHPDSTVVVDDEKSGYEERKGPTSTSRPKLYDRAETTFQTAVERLDTT</sequence>
<dbReference type="PANTHER" id="PTHR48081">
    <property type="entry name" value="AB HYDROLASE SUPERFAMILY PROTEIN C4A8.06C"/>
    <property type="match status" value="1"/>
</dbReference>
<evidence type="ECO:0000256" key="1">
    <source>
        <dbReference type="ARBA" id="ARBA00022801"/>
    </source>
</evidence>
<organism evidence="4 5">
    <name type="scientific">Exophiala dermatitidis</name>
    <name type="common">Black yeast-like fungus</name>
    <name type="synonym">Wangiella dermatitidis</name>
    <dbReference type="NCBI Taxonomy" id="5970"/>
    <lineage>
        <taxon>Eukaryota</taxon>
        <taxon>Fungi</taxon>
        <taxon>Dikarya</taxon>
        <taxon>Ascomycota</taxon>
        <taxon>Pezizomycotina</taxon>
        <taxon>Eurotiomycetes</taxon>
        <taxon>Chaetothyriomycetidae</taxon>
        <taxon>Chaetothyriales</taxon>
        <taxon>Herpotrichiellaceae</taxon>
        <taxon>Exophiala</taxon>
    </lineage>
</organism>
<feature type="compositionally biased region" description="Basic and acidic residues" evidence="2">
    <location>
        <begin position="959"/>
        <end position="970"/>
    </location>
</feature>
<feature type="domain" description="Alpha/beta hydrolase fold-3" evidence="3">
    <location>
        <begin position="28"/>
        <end position="140"/>
    </location>
</feature>
<evidence type="ECO:0000256" key="2">
    <source>
        <dbReference type="SAM" id="MobiDB-lite"/>
    </source>
</evidence>
<feature type="region of interest" description="Disordered" evidence="2">
    <location>
        <begin position="617"/>
        <end position="677"/>
    </location>
</feature>
<feature type="compositionally biased region" description="Basic and acidic residues" evidence="2">
    <location>
        <begin position="804"/>
        <end position="824"/>
    </location>
</feature>
<feature type="domain" description="Alpha/beta hydrolase fold-3" evidence="3">
    <location>
        <begin position="258"/>
        <end position="308"/>
    </location>
</feature>
<dbReference type="Gene3D" id="3.40.50.1820">
    <property type="entry name" value="alpha/beta hydrolase"/>
    <property type="match status" value="2"/>
</dbReference>
<reference evidence="4" key="1">
    <citation type="submission" date="2023-01" db="EMBL/GenBank/DDBJ databases">
        <title>Exophiala dermititidis isolated from Cystic Fibrosis Patient.</title>
        <authorList>
            <person name="Kurbessoian T."/>
            <person name="Crocker A."/>
            <person name="Murante D."/>
            <person name="Hogan D.A."/>
            <person name="Stajich J.E."/>
        </authorList>
    </citation>
    <scope>NUCLEOTIDE SEQUENCE</scope>
    <source>
        <strain evidence="4">Ex8</strain>
    </source>
</reference>
<dbReference type="InterPro" id="IPR050300">
    <property type="entry name" value="GDXG_lipolytic_enzyme"/>
</dbReference>
<feature type="region of interest" description="Disordered" evidence="2">
    <location>
        <begin position="804"/>
        <end position="864"/>
    </location>
</feature>
<evidence type="ECO:0000313" key="4">
    <source>
        <dbReference type="EMBL" id="KAJ8987304.1"/>
    </source>
</evidence>
<evidence type="ECO:0000259" key="3">
    <source>
        <dbReference type="Pfam" id="PF07859"/>
    </source>
</evidence>
<comment type="caution">
    <text evidence="4">The sequence shown here is derived from an EMBL/GenBank/DDBJ whole genome shotgun (WGS) entry which is preliminary data.</text>
</comment>
<feature type="region of interest" description="Disordered" evidence="2">
    <location>
        <begin position="556"/>
        <end position="599"/>
    </location>
</feature>
<feature type="region of interest" description="Disordered" evidence="2">
    <location>
        <begin position="206"/>
        <end position="235"/>
    </location>
</feature>
<dbReference type="PANTHER" id="PTHR48081:SF19">
    <property type="entry name" value="AB HYDROLASE SUPERFAMILY PROTEIN C4A8.06C"/>
    <property type="match status" value="1"/>
</dbReference>
<dbReference type="SUPFAM" id="SSF53474">
    <property type="entry name" value="alpha/beta-Hydrolases"/>
    <property type="match status" value="1"/>
</dbReference>
<dbReference type="EMBL" id="JAJGCB010000026">
    <property type="protein sequence ID" value="KAJ8987304.1"/>
    <property type="molecule type" value="Genomic_DNA"/>
</dbReference>
<feature type="region of interest" description="Disordered" evidence="2">
    <location>
        <begin position="392"/>
        <end position="438"/>
    </location>
</feature>
<feature type="region of interest" description="Disordered" evidence="2">
    <location>
        <begin position="935"/>
        <end position="997"/>
    </location>
</feature>
<gene>
    <name evidence="4" type="ORF">HRR80_008677</name>
</gene>
<dbReference type="GO" id="GO:0016787">
    <property type="term" value="F:hydrolase activity"/>
    <property type="evidence" value="ECO:0007669"/>
    <property type="project" value="UniProtKB-KW"/>
</dbReference>
<proteinExistence type="predicted"/>
<dbReference type="Proteomes" id="UP001161757">
    <property type="component" value="Unassembled WGS sequence"/>
</dbReference>
<protein>
    <recommendedName>
        <fullName evidence="3">Alpha/beta hydrolase fold-3 domain-containing protein</fullName>
    </recommendedName>
</protein>
<feature type="compositionally biased region" description="Acidic residues" evidence="2">
    <location>
        <begin position="397"/>
        <end position="408"/>
    </location>
</feature>
<dbReference type="InterPro" id="IPR013094">
    <property type="entry name" value="AB_hydrolase_3"/>
</dbReference>
<feature type="region of interest" description="Disordered" evidence="2">
    <location>
        <begin position="692"/>
        <end position="731"/>
    </location>
</feature>
<dbReference type="Pfam" id="PF07859">
    <property type="entry name" value="Abhydrolase_3"/>
    <property type="match status" value="2"/>
</dbReference>
<accession>A0AAN6ELF8</accession>
<keyword evidence="1" id="KW-0378">Hydrolase</keyword>
<feature type="compositionally biased region" description="Low complexity" evidence="2">
    <location>
        <begin position="715"/>
        <end position="727"/>
    </location>
</feature>
<name>A0AAN6ELF8_EXODE</name>
<feature type="region of interest" description="Disordered" evidence="2">
    <location>
        <begin position="515"/>
        <end position="541"/>
    </location>
</feature>
<feature type="compositionally biased region" description="Basic and acidic residues" evidence="2">
    <location>
        <begin position="556"/>
        <end position="583"/>
    </location>
</feature>
<feature type="compositionally biased region" description="Basic and acidic residues" evidence="2">
    <location>
        <begin position="206"/>
        <end position="221"/>
    </location>
</feature>